<keyword evidence="2" id="KW-0472">Membrane</keyword>
<protein>
    <submittedName>
        <fullName evidence="3">Uncharacterized protein</fullName>
    </submittedName>
</protein>
<reference evidence="3" key="1">
    <citation type="journal article" date="2020" name="Nature">
        <title>Giant virus diversity and host interactions through global metagenomics.</title>
        <authorList>
            <person name="Schulz F."/>
            <person name="Roux S."/>
            <person name="Paez-Espino D."/>
            <person name="Jungbluth S."/>
            <person name="Walsh D.A."/>
            <person name="Denef V.J."/>
            <person name="McMahon K.D."/>
            <person name="Konstantinidis K.T."/>
            <person name="Eloe-Fadrosh E.A."/>
            <person name="Kyrpides N.C."/>
            <person name="Woyke T."/>
        </authorList>
    </citation>
    <scope>NUCLEOTIDE SEQUENCE</scope>
    <source>
        <strain evidence="3">GVMAG-M-3300021375-17</strain>
    </source>
</reference>
<evidence type="ECO:0000256" key="1">
    <source>
        <dbReference type="SAM" id="Coils"/>
    </source>
</evidence>
<name>A0A6C0CPR2_9ZZZZ</name>
<feature type="coiled-coil region" evidence="1">
    <location>
        <begin position="100"/>
        <end position="169"/>
    </location>
</feature>
<dbReference type="EMBL" id="MN739454">
    <property type="protein sequence ID" value="QHT05435.1"/>
    <property type="molecule type" value="Genomic_DNA"/>
</dbReference>
<keyword evidence="2" id="KW-1133">Transmembrane helix</keyword>
<evidence type="ECO:0000256" key="2">
    <source>
        <dbReference type="SAM" id="Phobius"/>
    </source>
</evidence>
<proteinExistence type="predicted"/>
<evidence type="ECO:0000313" key="3">
    <source>
        <dbReference type="EMBL" id="QHT05435.1"/>
    </source>
</evidence>
<organism evidence="3">
    <name type="scientific">viral metagenome</name>
    <dbReference type="NCBI Taxonomy" id="1070528"/>
    <lineage>
        <taxon>unclassified sequences</taxon>
        <taxon>metagenomes</taxon>
        <taxon>organismal metagenomes</taxon>
    </lineage>
</organism>
<keyword evidence="1" id="KW-0175">Coiled coil</keyword>
<dbReference type="AlphaFoldDB" id="A0A6C0CPR2"/>
<feature type="transmembrane region" description="Helical" evidence="2">
    <location>
        <begin position="40"/>
        <end position="73"/>
    </location>
</feature>
<sequence>MNILKMFSNNTKQVSNVAFVLFFLYLSCVAINNRMRAVGIMFLFAMILSQFMKSTIIIICSSILMTEIILYFFRFEGFNTTQEDIDNKLAVSKASYEGVIDEKDSKIADKQKKIQSLKSELNALGNTFNILNNKNDRAMSEIRRKREKIRRLRTNKRKLNNKRKLINKLSNIQ</sequence>
<accession>A0A6C0CPR2</accession>
<keyword evidence="2" id="KW-0812">Transmembrane</keyword>